<evidence type="ECO:0000256" key="2">
    <source>
        <dbReference type="ARBA" id="ARBA00007639"/>
    </source>
</evidence>
<dbReference type="GO" id="GO:0003677">
    <property type="term" value="F:DNA binding"/>
    <property type="evidence" value="ECO:0007669"/>
    <property type="project" value="InterPro"/>
</dbReference>
<dbReference type="InterPro" id="IPR025997">
    <property type="entry name" value="SBP_2_dom"/>
</dbReference>
<organism evidence="5 6">
    <name type="scientific">Rhizobium rhizogenes (strain K84 / ATCC BAA-868)</name>
    <name type="common">Agrobacterium radiobacter</name>
    <dbReference type="NCBI Taxonomy" id="311403"/>
    <lineage>
        <taxon>Bacteria</taxon>
        <taxon>Pseudomonadati</taxon>
        <taxon>Pseudomonadota</taxon>
        <taxon>Alphaproteobacteria</taxon>
        <taxon>Hyphomicrobiales</taxon>
        <taxon>Rhizobiaceae</taxon>
        <taxon>Rhizobium/Agrobacterium group</taxon>
        <taxon>Rhizobium</taxon>
    </lineage>
</organism>
<dbReference type="PANTHER" id="PTHR46847">
    <property type="entry name" value="D-ALLOSE-BINDING PERIPLASMIC PROTEIN-RELATED"/>
    <property type="match status" value="1"/>
</dbReference>
<feature type="domain" description="HTH lacI-type" evidence="4">
    <location>
        <begin position="24"/>
        <end position="65"/>
    </location>
</feature>
<evidence type="ECO:0000259" key="4">
    <source>
        <dbReference type="PROSITE" id="PS50932"/>
    </source>
</evidence>
<dbReference type="Proteomes" id="UP000001600">
    <property type="component" value="Chromosome 1"/>
</dbReference>
<dbReference type="HOGENOM" id="CLU_037628_0_0_5"/>
<reference evidence="5 6" key="1">
    <citation type="journal article" date="2009" name="J. Bacteriol.">
        <title>Genome sequences of three Agrobacterium biovars help elucidate the evolution of multichromosome genomes in bacteria.</title>
        <authorList>
            <person name="Slater S.C."/>
            <person name="Goldman B.S."/>
            <person name="Goodner B."/>
            <person name="Setubal J.C."/>
            <person name="Farrand S.K."/>
            <person name="Nester E.W."/>
            <person name="Burr T.J."/>
            <person name="Banta L."/>
            <person name="Dickerman A.W."/>
            <person name="Paulsen I."/>
            <person name="Otten L."/>
            <person name="Suen G."/>
            <person name="Welch R."/>
            <person name="Almeida N.F."/>
            <person name="Arnold F."/>
            <person name="Burton O.T."/>
            <person name="Du Z."/>
            <person name="Ewing A."/>
            <person name="Godsy E."/>
            <person name="Heisel S."/>
            <person name="Houmiel K.L."/>
            <person name="Jhaveri J."/>
            <person name="Lu J."/>
            <person name="Miller N.M."/>
            <person name="Norton S."/>
            <person name="Chen Q."/>
            <person name="Phoolcharoen W."/>
            <person name="Ohlin V."/>
            <person name="Ondrusek D."/>
            <person name="Pride N."/>
            <person name="Stricklin S.L."/>
            <person name="Sun J."/>
            <person name="Wheeler C."/>
            <person name="Wilson L."/>
            <person name="Zhu H."/>
            <person name="Wood D.W."/>
        </authorList>
    </citation>
    <scope>NUCLEOTIDE SEQUENCE [LARGE SCALE GENOMIC DNA]</scope>
    <source>
        <strain evidence="6">K84 / ATCC BAA-868</strain>
    </source>
</reference>
<evidence type="ECO:0000313" key="6">
    <source>
        <dbReference type="Proteomes" id="UP000001600"/>
    </source>
</evidence>
<dbReference type="eggNOG" id="COG1879">
    <property type="taxonomic scope" value="Bacteria"/>
</dbReference>
<dbReference type="InterPro" id="IPR028082">
    <property type="entry name" value="Peripla_BP_I"/>
</dbReference>
<dbReference type="CDD" id="cd06307">
    <property type="entry name" value="PBP1_sugar_binding"/>
    <property type="match status" value="1"/>
</dbReference>
<dbReference type="SMART" id="SM00354">
    <property type="entry name" value="HTH_LACI"/>
    <property type="match status" value="1"/>
</dbReference>
<dbReference type="CDD" id="cd01392">
    <property type="entry name" value="HTH_LacI"/>
    <property type="match status" value="1"/>
</dbReference>
<keyword evidence="3" id="KW-0732">Signal</keyword>
<comment type="similarity">
    <text evidence="2">Belongs to the bacterial solute-binding protein 2 family.</text>
</comment>
<dbReference type="PROSITE" id="PS50932">
    <property type="entry name" value="HTH_LACI_2"/>
    <property type="match status" value="1"/>
</dbReference>
<dbReference type="InterPro" id="IPR010982">
    <property type="entry name" value="Lambda_DNA-bd_dom_sf"/>
</dbReference>
<name>B9JGP0_RHIR8</name>
<proteinExistence type="inferred from homology"/>
<dbReference type="Pfam" id="PF13407">
    <property type="entry name" value="Peripla_BP_4"/>
    <property type="match status" value="1"/>
</dbReference>
<dbReference type="Gene3D" id="3.40.50.2300">
    <property type="match status" value="2"/>
</dbReference>
<dbReference type="Gene3D" id="1.10.260.40">
    <property type="entry name" value="lambda repressor-like DNA-binding domains"/>
    <property type="match status" value="1"/>
</dbReference>
<gene>
    <name evidence="5" type="ordered locus">Arad_0110</name>
</gene>
<dbReference type="GO" id="GO:0030246">
    <property type="term" value="F:carbohydrate binding"/>
    <property type="evidence" value="ECO:0007669"/>
    <property type="project" value="UniProtKB-ARBA"/>
</dbReference>
<dbReference type="InterPro" id="IPR000843">
    <property type="entry name" value="HTH_LacI"/>
</dbReference>
<evidence type="ECO:0000313" key="5">
    <source>
        <dbReference type="EMBL" id="ACM24886.1"/>
    </source>
</evidence>
<dbReference type="GO" id="GO:0006355">
    <property type="term" value="P:regulation of DNA-templated transcription"/>
    <property type="evidence" value="ECO:0007669"/>
    <property type="project" value="InterPro"/>
</dbReference>
<dbReference type="SUPFAM" id="SSF53822">
    <property type="entry name" value="Periplasmic binding protein-like I"/>
    <property type="match status" value="1"/>
</dbReference>
<evidence type="ECO:0000256" key="1">
    <source>
        <dbReference type="ARBA" id="ARBA00004196"/>
    </source>
</evidence>
<protein>
    <submittedName>
        <fullName evidence="5">Transcriptional regulator protein</fullName>
    </submittedName>
</protein>
<dbReference type="EMBL" id="CP000628">
    <property type="protein sequence ID" value="ACM24886.1"/>
    <property type="molecule type" value="Genomic_DNA"/>
</dbReference>
<dbReference type="KEGG" id="ara:Arad_0110"/>
<dbReference type="PROSITE" id="PS00356">
    <property type="entry name" value="HTH_LACI_1"/>
    <property type="match status" value="1"/>
</dbReference>
<evidence type="ECO:0000256" key="3">
    <source>
        <dbReference type="ARBA" id="ARBA00022729"/>
    </source>
</evidence>
<dbReference type="AlphaFoldDB" id="B9JGP0"/>
<sequence>MMAITSLLEIVLRKRSSNGTWKGPTVHEIAHLAGVGVATVDRVLNNRSGVRDKTRARILAVLEKLRNENSDRDVPLLIRLFCESGETFNAAMASAVTDVNRTLPGIKVEGAYVTTSELDPIAFARSIEQEGSDADGVVVVAREHPAVNRAIRKLRTAGIPVVCLTTDLPSSRRSAFVGNDQYAAGSVAALLIGNALPKERNSILIVMSVPFRCQQEREMGFRRVLRSDFPHLRIEERVISDERPENTCEQLLRYFEANGHPAAIYNVAGANRGVAKALEHIGKAQETVFVGHELSNHSRALLESGSMDYVISHDFAGELTSAARWIRDNLNGVSTEPPHSQILLHTRYNCGL</sequence>
<dbReference type="SUPFAM" id="SSF47413">
    <property type="entry name" value="lambda repressor-like DNA-binding domains"/>
    <property type="match status" value="1"/>
</dbReference>
<dbReference type="STRING" id="311403.Arad_0110"/>
<dbReference type="GO" id="GO:0030313">
    <property type="term" value="C:cell envelope"/>
    <property type="evidence" value="ECO:0007669"/>
    <property type="project" value="UniProtKB-SubCell"/>
</dbReference>
<accession>B9JGP0</accession>
<comment type="subcellular location">
    <subcellularLocation>
        <location evidence="1">Cell envelope</location>
    </subcellularLocation>
</comment>
<dbReference type="Pfam" id="PF00356">
    <property type="entry name" value="LacI"/>
    <property type="match status" value="1"/>
</dbReference>
<dbReference type="PANTHER" id="PTHR46847:SF1">
    <property type="entry name" value="D-ALLOSE-BINDING PERIPLASMIC PROTEIN-RELATED"/>
    <property type="match status" value="1"/>
</dbReference>